<evidence type="ECO:0000313" key="1">
    <source>
        <dbReference type="EMBL" id="KAH3777014.1"/>
    </source>
</evidence>
<dbReference type="EMBL" id="JAIWYP010000009">
    <property type="protein sequence ID" value="KAH3777014.1"/>
    <property type="molecule type" value="Genomic_DNA"/>
</dbReference>
<keyword evidence="2" id="KW-1185">Reference proteome</keyword>
<reference evidence="1" key="1">
    <citation type="journal article" date="2019" name="bioRxiv">
        <title>The Genome of the Zebra Mussel, Dreissena polymorpha: A Resource for Invasive Species Research.</title>
        <authorList>
            <person name="McCartney M.A."/>
            <person name="Auch B."/>
            <person name="Kono T."/>
            <person name="Mallez S."/>
            <person name="Zhang Y."/>
            <person name="Obille A."/>
            <person name="Becker A."/>
            <person name="Abrahante J.E."/>
            <person name="Garbe J."/>
            <person name="Badalamenti J.P."/>
            <person name="Herman A."/>
            <person name="Mangelson H."/>
            <person name="Liachko I."/>
            <person name="Sullivan S."/>
            <person name="Sone E.D."/>
            <person name="Koren S."/>
            <person name="Silverstein K.A.T."/>
            <person name="Beckman K.B."/>
            <person name="Gohl D.M."/>
        </authorList>
    </citation>
    <scope>NUCLEOTIDE SEQUENCE</scope>
    <source>
        <strain evidence="1">Duluth1</strain>
        <tissue evidence="1">Whole animal</tissue>
    </source>
</reference>
<gene>
    <name evidence="1" type="ORF">DPMN_178448</name>
</gene>
<organism evidence="1 2">
    <name type="scientific">Dreissena polymorpha</name>
    <name type="common">Zebra mussel</name>
    <name type="synonym">Mytilus polymorpha</name>
    <dbReference type="NCBI Taxonomy" id="45954"/>
    <lineage>
        <taxon>Eukaryota</taxon>
        <taxon>Metazoa</taxon>
        <taxon>Spiralia</taxon>
        <taxon>Lophotrochozoa</taxon>
        <taxon>Mollusca</taxon>
        <taxon>Bivalvia</taxon>
        <taxon>Autobranchia</taxon>
        <taxon>Heteroconchia</taxon>
        <taxon>Euheterodonta</taxon>
        <taxon>Imparidentia</taxon>
        <taxon>Neoheterodontei</taxon>
        <taxon>Myida</taxon>
        <taxon>Dreissenoidea</taxon>
        <taxon>Dreissenidae</taxon>
        <taxon>Dreissena</taxon>
    </lineage>
</organism>
<accession>A0A9D4EDE5</accession>
<comment type="caution">
    <text evidence="1">The sequence shown here is derived from an EMBL/GenBank/DDBJ whole genome shotgun (WGS) entry which is preliminary data.</text>
</comment>
<dbReference type="AlphaFoldDB" id="A0A9D4EDE5"/>
<dbReference type="Proteomes" id="UP000828390">
    <property type="component" value="Unassembled WGS sequence"/>
</dbReference>
<reference evidence="1" key="2">
    <citation type="submission" date="2020-11" db="EMBL/GenBank/DDBJ databases">
        <authorList>
            <person name="McCartney M.A."/>
            <person name="Auch B."/>
            <person name="Kono T."/>
            <person name="Mallez S."/>
            <person name="Becker A."/>
            <person name="Gohl D.M."/>
            <person name="Silverstein K.A.T."/>
            <person name="Koren S."/>
            <person name="Bechman K.B."/>
            <person name="Herman A."/>
            <person name="Abrahante J.E."/>
            <person name="Garbe J."/>
        </authorList>
    </citation>
    <scope>NUCLEOTIDE SEQUENCE</scope>
    <source>
        <strain evidence="1">Duluth1</strain>
        <tissue evidence="1">Whole animal</tissue>
    </source>
</reference>
<name>A0A9D4EDE5_DREPO</name>
<proteinExistence type="predicted"/>
<evidence type="ECO:0000313" key="2">
    <source>
        <dbReference type="Proteomes" id="UP000828390"/>
    </source>
</evidence>
<sequence>MEILEGNQNMLWSSQMSSALSNSSARCGKIRNSTTCSSSWERRYGTDIHTQRYNENEHS</sequence>
<protein>
    <submittedName>
        <fullName evidence="1">Uncharacterized protein</fullName>
    </submittedName>
</protein>